<dbReference type="EMBL" id="KU963256">
    <property type="protein sequence ID" value="AMS03247.1"/>
    <property type="molecule type" value="Genomic_DNA"/>
</dbReference>
<dbReference type="Proteomes" id="UP000201844">
    <property type="component" value="Segment"/>
</dbReference>
<reference evidence="2" key="1">
    <citation type="submission" date="2016-03" db="EMBL/GenBank/DDBJ databases">
        <authorList>
            <person name="Ploux O."/>
        </authorList>
    </citation>
    <scope>NUCLEOTIDE SEQUENCE [LARGE SCALE GENOMIC DNA]</scope>
</reference>
<organism evidence="1 2">
    <name type="scientific">Gordonia phage Lucky10</name>
    <dbReference type="NCBI Taxonomy" id="1821557"/>
    <lineage>
        <taxon>Viruses</taxon>
        <taxon>Duplodnaviria</taxon>
        <taxon>Heunggongvirae</taxon>
        <taxon>Uroviricota</taxon>
        <taxon>Caudoviricetes</taxon>
        <taxon>Luckytenvirus</taxon>
        <taxon>Luckytenvirus lucky10</taxon>
    </lineage>
</organism>
<accession>A0A142KAW4</accession>
<dbReference type="KEGG" id="vg:29123270"/>
<protein>
    <submittedName>
        <fullName evidence="1">Capsid maturation protease</fullName>
    </submittedName>
</protein>
<name>A0A142KAW4_9CAUD</name>
<keyword evidence="1" id="KW-0645">Protease</keyword>
<dbReference type="OrthoDB" id="6001at10239"/>
<dbReference type="GO" id="GO:0008233">
    <property type="term" value="F:peptidase activity"/>
    <property type="evidence" value="ECO:0007669"/>
    <property type="project" value="UniProtKB-KW"/>
</dbReference>
<keyword evidence="2" id="KW-1185">Reference proteome</keyword>
<evidence type="ECO:0000313" key="1">
    <source>
        <dbReference type="EMBL" id="AMS03247.1"/>
    </source>
</evidence>
<proteinExistence type="predicted"/>
<dbReference type="GeneID" id="29123270"/>
<dbReference type="InterPro" id="IPR057369">
    <property type="entry name" value="VG15"/>
</dbReference>
<gene>
    <name evidence="1" type="primary">4</name>
    <name evidence="1" type="ORF">SEA_LUCKY10_4</name>
</gene>
<sequence length="212" mass="22637">MTTPAELRNWIVQLSDNAERDLALLWSQLDARTVRDGLFDVMPALVGDYGDAAATVSAEWYDEHRASLNVAGGYAADVPANPDLGAEALAGWGSQLATENWDSALALISGGLVKRIFTASRETLTTATVDDPQARGWQRSGVGACPFCRMLIGRGAVFTRATVNFGAHDNCRCVAVPAFGGRPAPVKPYEVSTRDISDADRARANAWIAANL</sequence>
<keyword evidence="1" id="KW-0378">Hydrolase</keyword>
<dbReference type="GO" id="GO:0006508">
    <property type="term" value="P:proteolysis"/>
    <property type="evidence" value="ECO:0007669"/>
    <property type="project" value="UniProtKB-KW"/>
</dbReference>
<dbReference type="RefSeq" id="YP_009304263.1">
    <property type="nucleotide sequence ID" value="NC_031267.1"/>
</dbReference>
<dbReference type="Pfam" id="PF25310">
    <property type="entry name" value="VG15"/>
    <property type="match status" value="1"/>
</dbReference>
<evidence type="ECO:0000313" key="2">
    <source>
        <dbReference type="Proteomes" id="UP000201844"/>
    </source>
</evidence>